<gene>
    <name evidence="1" type="ORF">GCM10025782_13270</name>
</gene>
<proteinExistence type="predicted"/>
<dbReference type="EMBL" id="BAABLO010000004">
    <property type="protein sequence ID" value="GAA4717529.1"/>
    <property type="molecule type" value="Genomic_DNA"/>
</dbReference>
<accession>A0ABP8Y084</accession>
<sequence length="204" mass="22217">MTACSYRTPPSDEILFWVQSRRAGGEWTTIRTMCGLDNAPPGVPAPAVPTMGQIQTAFKQLPFSKPRVSIQPADNVTLVNLPTYYRATWPDDNGLQPGEVSQPVKLLSWSVEFKIAPRSYTFRYGDGSSSGAVTDAGGVYPDGAIKHTYAKAQRAAQVSVDSQLTGQYRVNGGEWVDINTVADLQDEPVTTLEVQEAKARLVSH</sequence>
<keyword evidence="2" id="KW-1185">Reference proteome</keyword>
<reference evidence="2" key="1">
    <citation type="journal article" date="2019" name="Int. J. Syst. Evol. Microbiol.">
        <title>The Global Catalogue of Microorganisms (GCM) 10K type strain sequencing project: providing services to taxonomists for standard genome sequencing and annotation.</title>
        <authorList>
            <consortium name="The Broad Institute Genomics Platform"/>
            <consortium name="The Broad Institute Genome Sequencing Center for Infectious Disease"/>
            <person name="Wu L."/>
            <person name="Ma J."/>
        </authorList>
    </citation>
    <scope>NUCLEOTIDE SEQUENCE [LARGE SCALE GENOMIC DNA]</scope>
    <source>
        <strain evidence="2">JCM 18961</strain>
    </source>
</reference>
<comment type="caution">
    <text evidence="1">The sequence shown here is derived from an EMBL/GenBank/DDBJ whole genome shotgun (WGS) entry which is preliminary data.</text>
</comment>
<evidence type="ECO:0000313" key="2">
    <source>
        <dbReference type="Proteomes" id="UP001500556"/>
    </source>
</evidence>
<evidence type="ECO:0008006" key="3">
    <source>
        <dbReference type="Google" id="ProtNLM"/>
    </source>
</evidence>
<evidence type="ECO:0000313" key="1">
    <source>
        <dbReference type="EMBL" id="GAA4717529.1"/>
    </source>
</evidence>
<protein>
    <recommendedName>
        <fullName evidence="3">PKD domain-containing protein</fullName>
    </recommendedName>
</protein>
<organism evidence="1 2">
    <name type="scientific">Pedococcus ginsenosidimutans</name>
    <dbReference type="NCBI Taxonomy" id="490570"/>
    <lineage>
        <taxon>Bacteria</taxon>
        <taxon>Bacillati</taxon>
        <taxon>Actinomycetota</taxon>
        <taxon>Actinomycetes</taxon>
        <taxon>Micrococcales</taxon>
        <taxon>Intrasporangiaceae</taxon>
        <taxon>Pedococcus</taxon>
    </lineage>
</organism>
<dbReference type="Proteomes" id="UP001500556">
    <property type="component" value="Unassembled WGS sequence"/>
</dbReference>
<name>A0ABP8Y084_9MICO</name>